<evidence type="ECO:0000256" key="2">
    <source>
        <dbReference type="SAM" id="MobiDB-lite"/>
    </source>
</evidence>
<proteinExistence type="inferred from homology"/>
<organism evidence="4 5">
    <name type="scientific">Glycomyces albidus</name>
    <dbReference type="NCBI Taxonomy" id="2656774"/>
    <lineage>
        <taxon>Bacteria</taxon>
        <taxon>Bacillati</taxon>
        <taxon>Actinomycetota</taxon>
        <taxon>Actinomycetes</taxon>
        <taxon>Glycomycetales</taxon>
        <taxon>Glycomycetaceae</taxon>
        <taxon>Glycomyces</taxon>
    </lineage>
</organism>
<comment type="similarity">
    <text evidence="1">Belongs to the glycosyl hydrolase 13 family.</text>
</comment>
<dbReference type="Proteomes" id="UP000477750">
    <property type="component" value="Unassembled WGS sequence"/>
</dbReference>
<dbReference type="AlphaFoldDB" id="A0A6L5G7Y4"/>
<gene>
    <name evidence="4" type="ORF">GFD30_09305</name>
</gene>
<dbReference type="InterPro" id="IPR017853">
    <property type="entry name" value="GH"/>
</dbReference>
<dbReference type="PANTHER" id="PTHR10357:SF179">
    <property type="entry name" value="NEUTRAL AND BASIC AMINO ACID TRANSPORT PROTEIN RBAT"/>
    <property type="match status" value="1"/>
</dbReference>
<evidence type="ECO:0000313" key="5">
    <source>
        <dbReference type="Proteomes" id="UP000477750"/>
    </source>
</evidence>
<dbReference type="EMBL" id="WIAO01000008">
    <property type="protein sequence ID" value="MQM25764.1"/>
    <property type="molecule type" value="Genomic_DNA"/>
</dbReference>
<feature type="domain" description="Glycosyl hydrolase family 13 catalytic" evidence="3">
    <location>
        <begin position="15"/>
        <end position="404"/>
    </location>
</feature>
<feature type="region of interest" description="Disordered" evidence="2">
    <location>
        <begin position="212"/>
        <end position="231"/>
    </location>
</feature>
<dbReference type="Pfam" id="PF00128">
    <property type="entry name" value="Alpha-amylase"/>
    <property type="match status" value="1"/>
</dbReference>
<dbReference type="PANTHER" id="PTHR10357">
    <property type="entry name" value="ALPHA-AMYLASE FAMILY MEMBER"/>
    <property type="match status" value="1"/>
</dbReference>
<name>A0A6L5G7Y4_9ACTN</name>
<comment type="caution">
    <text evidence="4">The sequence shown here is derived from an EMBL/GenBank/DDBJ whole genome shotgun (WGS) entry which is preliminary data.</text>
</comment>
<dbReference type="InterPro" id="IPR045857">
    <property type="entry name" value="O16G_dom_2"/>
</dbReference>
<dbReference type="Gene3D" id="3.20.20.80">
    <property type="entry name" value="Glycosidases"/>
    <property type="match status" value="1"/>
</dbReference>
<reference evidence="4 5" key="1">
    <citation type="submission" date="2019-10" db="EMBL/GenBank/DDBJ databases">
        <title>Glycomyces albidus sp. nov., a novel actinomycete isolated from rhizosphere soil of wheat (Triticum aestivum L.).</title>
        <authorList>
            <person name="Qian L."/>
        </authorList>
    </citation>
    <scope>NUCLEOTIDE SEQUENCE [LARGE SCALE GENOMIC DNA]</scope>
    <source>
        <strain evidence="4 5">NEAU-7082</strain>
    </source>
</reference>
<protein>
    <submittedName>
        <fullName evidence="4">DUF3459 domain-containing protein</fullName>
    </submittedName>
</protein>
<sequence length="529" mass="59471">MGAAVSWWRDAVVYQVYPRSFADGNGDGVGDIAGIESRLPYLRDLGVDALWINPWYVSPMADGGYDVADYHMIDPVFGTLWDAERLIGAVHRHGMRIIVDIVPNHTSDRHPWFQAALAAGPGSPERARFHFRDAPNNWRSRFGGPAWSRVDDGQWYLHLFDAAQPDLNWDHPEVRAEFESILRFWLDRGVDGFRIDVADRLVKQAGLPDRPEREQLVPSYQDNGEQPDKDRPEVHEIYRAWRRVLDEYPDRAFVGEMWVTDPERFARYLRPDELHTAFNFAFLKCAWDARALREVVDRTLATHARVGAPPTWVLSNHDVTRHATRYGREDTRFVKRVHDVPTDLALGRRRARAAALLSMALPGSVYVYQGDELGLPEVFDLPDAVREDPVFRTGGRDLGRDGCRVPIPWGGDAPPFEFGTGGAWLPQPGEWRDLTAARQLGDPASMLSLYRLALRVRRDEPALGDGPLRWLEMGDGVLAFARDPGFTCAVNLGVEPVPLPEGRPLVASAELTADGEPALPPDAAVWLST</sequence>
<dbReference type="GO" id="GO:0009313">
    <property type="term" value="P:oligosaccharide catabolic process"/>
    <property type="evidence" value="ECO:0007669"/>
    <property type="project" value="TreeGrafter"/>
</dbReference>
<dbReference type="GO" id="GO:0004556">
    <property type="term" value="F:alpha-amylase activity"/>
    <property type="evidence" value="ECO:0007669"/>
    <property type="project" value="TreeGrafter"/>
</dbReference>
<evidence type="ECO:0000259" key="3">
    <source>
        <dbReference type="SMART" id="SM00642"/>
    </source>
</evidence>
<dbReference type="SUPFAM" id="SSF51445">
    <property type="entry name" value="(Trans)glycosidases"/>
    <property type="match status" value="1"/>
</dbReference>
<evidence type="ECO:0000313" key="4">
    <source>
        <dbReference type="EMBL" id="MQM25764.1"/>
    </source>
</evidence>
<dbReference type="Gene3D" id="3.90.400.10">
    <property type="entry name" value="Oligo-1,6-glucosidase, Domain 2"/>
    <property type="match status" value="1"/>
</dbReference>
<dbReference type="InterPro" id="IPR006047">
    <property type="entry name" value="GH13_cat_dom"/>
</dbReference>
<dbReference type="CDD" id="cd11332">
    <property type="entry name" value="AmyAc_OligoGlu_TS"/>
    <property type="match status" value="1"/>
</dbReference>
<keyword evidence="5" id="KW-1185">Reference proteome</keyword>
<evidence type="ECO:0000256" key="1">
    <source>
        <dbReference type="ARBA" id="ARBA00008061"/>
    </source>
</evidence>
<dbReference type="SMART" id="SM00642">
    <property type="entry name" value="Aamy"/>
    <property type="match status" value="1"/>
</dbReference>
<accession>A0A6L5G7Y4</accession>